<sequence length="187" mass="21715">MPKPSEEHWVPLEVAAKVMKKSAHKIRQQMWNGSIQRHVHFRKPRDGDFEINIPAYLNWCGEEKRRRGLPLIERLNLAELDQERYADLIKSLQPSAEQEATAPAPASPPLAPTESKELPRMIPLEVWAEITFGEYAPSLATLRRWVKQGHISPRPQKVGLKYFARREAEFIDTTEIRVRRMVGRYRG</sequence>
<protein>
    <recommendedName>
        <fullName evidence="4">Excisionase-like domain-containing protein</fullName>
    </recommendedName>
</protein>
<dbReference type="GO" id="GO:0003677">
    <property type="term" value="F:DNA binding"/>
    <property type="evidence" value="ECO:0007669"/>
    <property type="project" value="UniProtKB-KW"/>
</dbReference>
<evidence type="ECO:0000256" key="1">
    <source>
        <dbReference type="ARBA" id="ARBA00023125"/>
    </source>
</evidence>
<dbReference type="GO" id="GO:0006310">
    <property type="term" value="P:DNA recombination"/>
    <property type="evidence" value="ECO:0007669"/>
    <property type="project" value="UniProtKB-KW"/>
</dbReference>
<dbReference type="AlphaFoldDB" id="A0A6H9THQ1"/>
<dbReference type="InterPro" id="IPR038137">
    <property type="entry name" value="Excisionase-like_sf"/>
</dbReference>
<evidence type="ECO:0000259" key="4">
    <source>
        <dbReference type="Pfam" id="PF07825"/>
    </source>
</evidence>
<accession>A0A6H9THQ1</accession>
<gene>
    <name evidence="5" type="ORF">F7R21_07485</name>
</gene>
<feature type="compositionally biased region" description="Low complexity" evidence="3">
    <location>
        <begin position="94"/>
        <end position="104"/>
    </location>
</feature>
<keyword evidence="2" id="KW-0233">DNA recombination</keyword>
<name>A0A6H9THQ1_9BURK</name>
<proteinExistence type="predicted"/>
<dbReference type="Pfam" id="PF07825">
    <property type="entry name" value="Exc"/>
    <property type="match status" value="1"/>
</dbReference>
<keyword evidence="6" id="KW-1185">Reference proteome</keyword>
<feature type="domain" description="Excisionase-like" evidence="4">
    <location>
        <begin position="123"/>
        <end position="175"/>
    </location>
</feature>
<dbReference type="InterPro" id="IPR012884">
    <property type="entry name" value="Excisionase-like"/>
</dbReference>
<dbReference type="Gene3D" id="1.10.1660.20">
    <property type="match status" value="1"/>
</dbReference>
<comment type="caution">
    <text evidence="5">The sequence shown here is derived from an EMBL/GenBank/DDBJ whole genome shotgun (WGS) entry which is preliminary data.</text>
</comment>
<evidence type="ECO:0000256" key="3">
    <source>
        <dbReference type="SAM" id="MobiDB-lite"/>
    </source>
</evidence>
<feature type="region of interest" description="Disordered" evidence="3">
    <location>
        <begin position="94"/>
        <end position="115"/>
    </location>
</feature>
<evidence type="ECO:0000313" key="5">
    <source>
        <dbReference type="EMBL" id="KAB0643347.1"/>
    </source>
</evidence>
<dbReference type="InterPro" id="IPR009061">
    <property type="entry name" value="DNA-bd_dom_put_sf"/>
</dbReference>
<reference evidence="5 6" key="1">
    <citation type="submission" date="2019-09" db="EMBL/GenBank/DDBJ databases">
        <title>Draft genome sequences of 48 bacterial type strains from the CCUG.</title>
        <authorList>
            <person name="Tunovic T."/>
            <person name="Pineiro-Iglesias B."/>
            <person name="Unosson C."/>
            <person name="Inganas E."/>
            <person name="Ohlen M."/>
            <person name="Cardew S."/>
            <person name="Jensie-Markopoulos S."/>
            <person name="Salva-Serra F."/>
            <person name="Jaen-Luchoro D."/>
            <person name="Karlsson R."/>
            <person name="Svensson-Stadler L."/>
            <person name="Chun J."/>
            <person name="Moore E."/>
        </authorList>
    </citation>
    <scope>NUCLEOTIDE SEQUENCE [LARGE SCALE GENOMIC DNA]</scope>
    <source>
        <strain evidence="5 6">CCUG 54555</strain>
    </source>
</reference>
<dbReference type="OrthoDB" id="9034800at2"/>
<evidence type="ECO:0000313" key="6">
    <source>
        <dbReference type="Proteomes" id="UP000430232"/>
    </source>
</evidence>
<dbReference type="Proteomes" id="UP000430232">
    <property type="component" value="Unassembled WGS sequence"/>
</dbReference>
<dbReference type="SUPFAM" id="SSF46955">
    <property type="entry name" value="Putative DNA-binding domain"/>
    <property type="match status" value="1"/>
</dbReference>
<dbReference type="EMBL" id="VZOJ01000013">
    <property type="protein sequence ID" value="KAB0643347.1"/>
    <property type="molecule type" value="Genomic_DNA"/>
</dbReference>
<organism evidence="5 6">
    <name type="scientific">Burkholderia latens</name>
    <dbReference type="NCBI Taxonomy" id="488446"/>
    <lineage>
        <taxon>Bacteria</taxon>
        <taxon>Pseudomonadati</taxon>
        <taxon>Pseudomonadota</taxon>
        <taxon>Betaproteobacteria</taxon>
        <taxon>Burkholderiales</taxon>
        <taxon>Burkholderiaceae</taxon>
        <taxon>Burkholderia</taxon>
        <taxon>Burkholderia cepacia complex</taxon>
    </lineage>
</organism>
<keyword evidence="1" id="KW-0238">DNA-binding</keyword>
<evidence type="ECO:0000256" key="2">
    <source>
        <dbReference type="ARBA" id="ARBA00023172"/>
    </source>
</evidence>